<sequence length="294" mass="33215">MATNASLKNQLQNSTSKTPSPTAAIKSILDSPSIKKRFEEILDKRAPQFMSSIVNLYASDGYLQKCEPMSVISSAMVAATLDLPIDKNLGYAWVVPYKDKSGRQIAQFQLGYKGYIQLALRTAKYKAINVLEVHQGELQKWNPLTEELIIDFEKKKSDSIIGYAGYFELINGFRKTVYWTKEQIEAHRKKFSKSDFGWKNDYDAMAKKTVIRNMLSKWGILSIEMQQAYNEESEPQENVAAETNPVVIDTDFQVIDDEPGPDSETNEPSEESQVDHQASAEFDPAEIDSLFGSR</sequence>
<dbReference type="EMBL" id="OY569118">
    <property type="protein sequence ID" value="CAJ1000992.1"/>
    <property type="molecule type" value="Genomic_DNA"/>
</dbReference>
<evidence type="ECO:0000313" key="3">
    <source>
        <dbReference type="Proteomes" id="UP001189619"/>
    </source>
</evidence>
<dbReference type="GO" id="GO:0006259">
    <property type="term" value="P:DNA metabolic process"/>
    <property type="evidence" value="ECO:0007669"/>
    <property type="project" value="InterPro"/>
</dbReference>
<dbReference type="Proteomes" id="UP001189619">
    <property type="component" value="Chromosome"/>
</dbReference>
<feature type="region of interest" description="Disordered" evidence="1">
    <location>
        <begin position="254"/>
        <end position="294"/>
    </location>
</feature>
<dbReference type="NCBIfam" id="TIGR00616">
    <property type="entry name" value="rect"/>
    <property type="match status" value="1"/>
</dbReference>
<dbReference type="RefSeq" id="WP_304414944.1">
    <property type="nucleotide sequence ID" value="NZ_OY569118.1"/>
</dbReference>
<gene>
    <name evidence="2" type="primary">yqaK</name>
    <name evidence="2" type="ORF">BSPP4475_01460</name>
</gene>
<protein>
    <recommendedName>
        <fullName evidence="4">Recombinase RecT</fullName>
    </recommendedName>
</protein>
<dbReference type="GO" id="GO:0003677">
    <property type="term" value="F:DNA binding"/>
    <property type="evidence" value="ECO:0007669"/>
    <property type="project" value="InterPro"/>
</dbReference>
<reference evidence="2" key="1">
    <citation type="submission" date="2023-07" db="EMBL/GenBank/DDBJ databases">
        <authorList>
            <person name="Ivanov I."/>
            <person name="Teneva D."/>
            <person name="Stoikov I."/>
        </authorList>
    </citation>
    <scope>NUCLEOTIDE SEQUENCE</scope>
    <source>
        <strain evidence="2">4475</strain>
    </source>
</reference>
<evidence type="ECO:0008006" key="4">
    <source>
        <dbReference type="Google" id="ProtNLM"/>
    </source>
</evidence>
<proteinExistence type="predicted"/>
<dbReference type="InterPro" id="IPR018330">
    <property type="entry name" value="RecT_fam"/>
</dbReference>
<dbReference type="KEGG" id="bayd:BSPP4475_01460"/>
<accession>A0AA48RGC7</accession>
<feature type="compositionally biased region" description="Polar residues" evidence="1">
    <location>
        <begin position="1"/>
        <end position="21"/>
    </location>
</feature>
<keyword evidence="3" id="KW-1185">Reference proteome</keyword>
<dbReference type="AlphaFoldDB" id="A0AA48RGC7"/>
<evidence type="ECO:0000313" key="2">
    <source>
        <dbReference type="EMBL" id="CAJ1000992.1"/>
    </source>
</evidence>
<dbReference type="InterPro" id="IPR004590">
    <property type="entry name" value="ssDNA_annealing_RecT"/>
</dbReference>
<feature type="compositionally biased region" description="Acidic residues" evidence="1">
    <location>
        <begin position="254"/>
        <end position="272"/>
    </location>
</feature>
<dbReference type="Pfam" id="PF03837">
    <property type="entry name" value="RecT"/>
    <property type="match status" value="1"/>
</dbReference>
<feature type="region of interest" description="Disordered" evidence="1">
    <location>
        <begin position="1"/>
        <end position="23"/>
    </location>
</feature>
<name>A0AA48RGC7_9BACL</name>
<organism evidence="2 3">
    <name type="scientific">Brevibacillus aydinogluensis</name>
    <dbReference type="NCBI Taxonomy" id="927786"/>
    <lineage>
        <taxon>Bacteria</taxon>
        <taxon>Bacillati</taxon>
        <taxon>Bacillota</taxon>
        <taxon>Bacilli</taxon>
        <taxon>Bacillales</taxon>
        <taxon>Paenibacillaceae</taxon>
        <taxon>Brevibacillus</taxon>
    </lineage>
</organism>
<evidence type="ECO:0000256" key="1">
    <source>
        <dbReference type="SAM" id="MobiDB-lite"/>
    </source>
</evidence>